<keyword evidence="3" id="KW-0507">mRNA processing</keyword>
<dbReference type="GO" id="GO:0016607">
    <property type="term" value="C:nuclear speck"/>
    <property type="evidence" value="ECO:0007669"/>
    <property type="project" value="TreeGrafter"/>
</dbReference>
<dbReference type="Proteomes" id="UP000077755">
    <property type="component" value="Chromosome 4"/>
</dbReference>
<dbReference type="InterPro" id="IPR044976">
    <property type="entry name" value="FIPS5/FIPS3-like"/>
</dbReference>
<evidence type="ECO:0000313" key="5">
    <source>
        <dbReference type="EMBL" id="WOG95978.1"/>
    </source>
</evidence>
<evidence type="ECO:0000256" key="4">
    <source>
        <dbReference type="ARBA" id="ARBA00023242"/>
    </source>
</evidence>
<reference evidence="5" key="1">
    <citation type="journal article" date="2016" name="Nat. Genet.">
        <title>A high-quality carrot genome assembly provides new insights into carotenoid accumulation and asterid genome evolution.</title>
        <authorList>
            <person name="Iorizzo M."/>
            <person name="Ellison S."/>
            <person name="Senalik D."/>
            <person name="Zeng P."/>
            <person name="Satapoomin P."/>
            <person name="Huang J."/>
            <person name="Bowman M."/>
            <person name="Iovene M."/>
            <person name="Sanseverino W."/>
            <person name="Cavagnaro P."/>
            <person name="Yildiz M."/>
            <person name="Macko-Podgorni A."/>
            <person name="Moranska E."/>
            <person name="Grzebelus E."/>
            <person name="Grzebelus D."/>
            <person name="Ashrafi H."/>
            <person name="Zheng Z."/>
            <person name="Cheng S."/>
            <person name="Spooner D."/>
            <person name="Van Deynze A."/>
            <person name="Simon P."/>
        </authorList>
    </citation>
    <scope>NUCLEOTIDE SEQUENCE</scope>
    <source>
        <tissue evidence="5">Leaf</tissue>
    </source>
</reference>
<dbReference type="GO" id="GO:0006397">
    <property type="term" value="P:mRNA processing"/>
    <property type="evidence" value="ECO:0007669"/>
    <property type="project" value="UniProtKB-KW"/>
</dbReference>
<keyword evidence="6" id="KW-1185">Reference proteome</keyword>
<accession>A0A165AA85</accession>
<reference evidence="5" key="2">
    <citation type="submission" date="2022-03" db="EMBL/GenBank/DDBJ databases">
        <title>Draft title - Genomic analysis of global carrot germplasm unveils the trajectory of domestication and the origin of high carotenoid orange carrot.</title>
        <authorList>
            <person name="Iorizzo M."/>
            <person name="Ellison S."/>
            <person name="Senalik D."/>
            <person name="Macko-Podgorni A."/>
            <person name="Grzebelus D."/>
            <person name="Bostan H."/>
            <person name="Rolling W."/>
            <person name="Curaba J."/>
            <person name="Simon P."/>
        </authorList>
    </citation>
    <scope>NUCLEOTIDE SEQUENCE</scope>
    <source>
        <tissue evidence="5">Leaf</tissue>
    </source>
</reference>
<sequence>MRPGAYPLGGLVRPPLIAGPSAGHGRGEYRPAGSKNAPTMQKGHGMPVWANNTPGHRFSRGLNFTLPSYKTVFEVDTDSFEEKPWRLPGVDISDYFNFDLNEEAWKNYLACLV</sequence>
<organism evidence="5 6">
    <name type="scientific">Daucus carota subsp. sativus</name>
    <name type="common">Carrot</name>
    <dbReference type="NCBI Taxonomy" id="79200"/>
    <lineage>
        <taxon>Eukaryota</taxon>
        <taxon>Viridiplantae</taxon>
        <taxon>Streptophyta</taxon>
        <taxon>Embryophyta</taxon>
        <taxon>Tracheophyta</taxon>
        <taxon>Spermatophyta</taxon>
        <taxon>Magnoliopsida</taxon>
        <taxon>eudicotyledons</taxon>
        <taxon>Gunneridae</taxon>
        <taxon>Pentapetalae</taxon>
        <taxon>asterids</taxon>
        <taxon>campanulids</taxon>
        <taxon>Apiales</taxon>
        <taxon>Apiaceae</taxon>
        <taxon>Apioideae</taxon>
        <taxon>Scandiceae</taxon>
        <taxon>Daucinae</taxon>
        <taxon>Daucus</taxon>
        <taxon>Daucus sect. Daucus</taxon>
    </lineage>
</organism>
<protein>
    <submittedName>
        <fullName evidence="5">Uncharacterized protein</fullName>
    </submittedName>
</protein>
<comment type="subcellular location">
    <subcellularLocation>
        <location evidence="1">Nucleus</location>
    </subcellularLocation>
</comment>
<dbReference type="InterPro" id="IPR007854">
    <property type="entry name" value="Fip1_dom"/>
</dbReference>
<dbReference type="EMBL" id="CP093346">
    <property type="protein sequence ID" value="WOG95978.1"/>
    <property type="molecule type" value="Genomic_DNA"/>
</dbReference>
<keyword evidence="4" id="KW-0539">Nucleus</keyword>
<proteinExistence type="inferred from homology"/>
<evidence type="ECO:0000313" key="6">
    <source>
        <dbReference type="Proteomes" id="UP000077755"/>
    </source>
</evidence>
<name>A0A165AA85_DAUCS</name>
<dbReference type="PANTHER" id="PTHR36884">
    <property type="entry name" value="FIP1[III]-LIKE PROTEIN"/>
    <property type="match status" value="1"/>
</dbReference>
<dbReference type="AlphaFoldDB" id="A0A165AA85"/>
<dbReference type="PANTHER" id="PTHR36884:SF1">
    <property type="entry name" value="FIP1[V]-LIKE PROTEIN"/>
    <property type="match status" value="1"/>
</dbReference>
<comment type="similarity">
    <text evidence="2">Belongs to the FIP1 family.</text>
</comment>
<dbReference type="Pfam" id="PF05182">
    <property type="entry name" value="Fip1"/>
    <property type="match status" value="1"/>
</dbReference>
<evidence type="ECO:0000256" key="2">
    <source>
        <dbReference type="ARBA" id="ARBA00007459"/>
    </source>
</evidence>
<dbReference type="Gramene" id="KZM97185">
    <property type="protein sequence ID" value="KZM97185"/>
    <property type="gene ID" value="DCAR_015453"/>
</dbReference>
<evidence type="ECO:0000256" key="1">
    <source>
        <dbReference type="ARBA" id="ARBA00004123"/>
    </source>
</evidence>
<dbReference type="GO" id="GO:0003723">
    <property type="term" value="F:RNA binding"/>
    <property type="evidence" value="ECO:0007669"/>
    <property type="project" value="TreeGrafter"/>
</dbReference>
<gene>
    <name evidence="5" type="ORF">DCAR_0415308</name>
</gene>
<evidence type="ECO:0000256" key="3">
    <source>
        <dbReference type="ARBA" id="ARBA00022664"/>
    </source>
</evidence>